<dbReference type="AlphaFoldDB" id="A0A0L8AK68"/>
<sequence>MQISVKVFTVVLLLFICNTGFSQSGFGFDTRIEDENYEIENVFGGSHASNSGLISSLFWRHSNSFDKKNLAHYGIELANTRHPRESRQTTITGSSFVIGKSNYLISIRPYYGREKVLFQKSPQQGVRVSAMASAGPTIGLETPYYVNYRGRKEQYDPNIHSVNNINGTSSPLKGLFESNIVPGLHLKTSMTFETNSTKNRVFGIQAGFVIEAFTRKIDILPEAEGKSIYSAAFIAVYFGKRR</sequence>
<evidence type="ECO:0000313" key="1">
    <source>
        <dbReference type="EMBL" id="KOF02627.1"/>
    </source>
</evidence>
<dbReference type="OrthoDB" id="1523667at2"/>
<dbReference type="Proteomes" id="UP000036908">
    <property type="component" value="Unassembled WGS sequence"/>
</dbReference>
<dbReference type="EMBL" id="JSVA01000010">
    <property type="protein sequence ID" value="KOF02627.1"/>
    <property type="molecule type" value="Genomic_DNA"/>
</dbReference>
<evidence type="ECO:0000313" key="2">
    <source>
        <dbReference type="Proteomes" id="UP000036908"/>
    </source>
</evidence>
<accession>A0A0L8AK68</accession>
<name>A0A0L8AK68_9BACT</name>
<gene>
    <name evidence="1" type="ORF">OB69_09885</name>
</gene>
<proteinExistence type="predicted"/>
<reference evidence="2" key="1">
    <citation type="submission" date="2014-11" db="EMBL/GenBank/DDBJ databases">
        <title>Genome sequencing of Roseivirga sp. D-25.</title>
        <authorList>
            <person name="Selvaratnam C."/>
            <person name="Thevarajoo S."/>
            <person name="Goh K.M."/>
            <person name="Eee R."/>
            <person name="Chan K.-G."/>
            <person name="Chong C.S."/>
        </authorList>
    </citation>
    <scope>NUCLEOTIDE SEQUENCE [LARGE SCALE GENOMIC DNA]</scope>
    <source>
        <strain evidence="2">D-25</strain>
    </source>
</reference>
<organism evidence="1 2">
    <name type="scientific">Roseivirga seohaensis subsp. aquiponti</name>
    <dbReference type="NCBI Taxonomy" id="1566026"/>
    <lineage>
        <taxon>Bacteria</taxon>
        <taxon>Pseudomonadati</taxon>
        <taxon>Bacteroidota</taxon>
        <taxon>Cytophagia</taxon>
        <taxon>Cytophagales</taxon>
        <taxon>Roseivirgaceae</taxon>
        <taxon>Roseivirga</taxon>
    </lineage>
</organism>
<dbReference type="PATRIC" id="fig|1566026.4.peg.259"/>
<evidence type="ECO:0008006" key="3">
    <source>
        <dbReference type="Google" id="ProtNLM"/>
    </source>
</evidence>
<keyword evidence="2" id="KW-1185">Reference proteome</keyword>
<comment type="caution">
    <text evidence="1">The sequence shown here is derived from an EMBL/GenBank/DDBJ whole genome shotgun (WGS) entry which is preliminary data.</text>
</comment>
<protein>
    <recommendedName>
        <fullName evidence="3">Outer membrane protein beta-barrel domain-containing protein</fullName>
    </recommendedName>
</protein>
<dbReference type="RefSeq" id="WP_053223563.1">
    <property type="nucleotide sequence ID" value="NZ_JSVA01000010.1"/>
</dbReference>